<evidence type="ECO:0000256" key="1">
    <source>
        <dbReference type="SAM" id="MobiDB-lite"/>
    </source>
</evidence>
<evidence type="ECO:0000313" key="2">
    <source>
        <dbReference type="EMBL" id="KAF7153826.1"/>
    </source>
</evidence>
<dbReference type="Proteomes" id="UP000626092">
    <property type="component" value="Unassembled WGS sequence"/>
</dbReference>
<feature type="compositionally biased region" description="Polar residues" evidence="1">
    <location>
        <begin position="1"/>
        <end position="15"/>
    </location>
</feature>
<reference evidence="2" key="1">
    <citation type="submission" date="2019-11" db="EMBL/GenBank/DDBJ databases">
        <authorList>
            <person name="Liu Y."/>
            <person name="Hou J."/>
            <person name="Li T.-Q."/>
            <person name="Guan C.-H."/>
            <person name="Wu X."/>
            <person name="Wu H.-Z."/>
            <person name="Ling F."/>
            <person name="Zhang R."/>
            <person name="Shi X.-G."/>
            <person name="Ren J.-P."/>
            <person name="Chen E.-F."/>
            <person name="Sun J.-M."/>
        </authorList>
    </citation>
    <scope>NUCLEOTIDE SEQUENCE</scope>
    <source>
        <strain evidence="2">Adult_tree_wgs_1</strain>
        <tissue evidence="2">Leaves</tissue>
    </source>
</reference>
<comment type="caution">
    <text evidence="2">The sequence shown here is derived from an EMBL/GenBank/DDBJ whole genome shotgun (WGS) entry which is preliminary data.</text>
</comment>
<evidence type="ECO:0000313" key="3">
    <source>
        <dbReference type="Proteomes" id="UP000626092"/>
    </source>
</evidence>
<sequence>MKMYFTNSNPKNNLYKTEDNNRKECQDSGTGWKPLAGRGAEVAQLSFTHLDFVFLASCGCGGLSPRSGVGGKDTLAVCPLTLRDLMRGSPNRSSLPQLSADPATNDKSRRVTIVMDLWCSVRQGKHQSLNFLIRSGNGLIGLGRVTWDEANIGEIEANKPVRQKITEPKTPYHHPNSVDDDDGSLSPIRGSFEDCIDSMHAEAISSALNGVSSSSGQNSQQSGGWTSSDDEADLMDKDGQGKKGTRFRELRRAHYDEFRKVKQLRREGSSLEDASSDEDDVKNNGKITSPSSLTTAGVKVTEVEAIENVSHPLPNGI</sequence>
<feature type="region of interest" description="Disordered" evidence="1">
    <location>
        <begin position="1"/>
        <end position="28"/>
    </location>
</feature>
<dbReference type="PANTHER" id="PTHR12398">
    <property type="entry name" value="PROTEIN PHOSPHATASE INHIBITOR"/>
    <property type="match status" value="1"/>
</dbReference>
<dbReference type="GO" id="GO:0009966">
    <property type="term" value="P:regulation of signal transduction"/>
    <property type="evidence" value="ECO:0007669"/>
    <property type="project" value="InterPro"/>
</dbReference>
<feature type="region of interest" description="Disordered" evidence="1">
    <location>
        <begin position="209"/>
        <end position="248"/>
    </location>
</feature>
<dbReference type="AlphaFoldDB" id="A0A834HFV3"/>
<feature type="region of interest" description="Disordered" evidence="1">
    <location>
        <begin position="159"/>
        <end position="191"/>
    </location>
</feature>
<dbReference type="PANTHER" id="PTHR12398:SF20">
    <property type="entry name" value="PROTEIN PHOSPHATASE 1 REGULATORY INHIBITOR SUBUNIT 2"/>
    <property type="match status" value="1"/>
</dbReference>
<protein>
    <submittedName>
        <fullName evidence="2">Uncharacterized protein</fullName>
    </submittedName>
</protein>
<proteinExistence type="predicted"/>
<gene>
    <name evidence="2" type="ORF">RHSIM_Rhsim01G0180500</name>
</gene>
<accession>A0A834HFV3</accession>
<organism evidence="2 3">
    <name type="scientific">Rhododendron simsii</name>
    <name type="common">Sims's rhododendron</name>
    <dbReference type="NCBI Taxonomy" id="118357"/>
    <lineage>
        <taxon>Eukaryota</taxon>
        <taxon>Viridiplantae</taxon>
        <taxon>Streptophyta</taxon>
        <taxon>Embryophyta</taxon>
        <taxon>Tracheophyta</taxon>
        <taxon>Spermatophyta</taxon>
        <taxon>Magnoliopsida</taxon>
        <taxon>eudicotyledons</taxon>
        <taxon>Gunneridae</taxon>
        <taxon>Pentapetalae</taxon>
        <taxon>asterids</taxon>
        <taxon>Ericales</taxon>
        <taxon>Ericaceae</taxon>
        <taxon>Ericoideae</taxon>
        <taxon>Rhodoreae</taxon>
        <taxon>Rhododendron</taxon>
    </lineage>
</organism>
<dbReference type="OrthoDB" id="551302at2759"/>
<feature type="region of interest" description="Disordered" evidence="1">
    <location>
        <begin position="263"/>
        <end position="295"/>
    </location>
</feature>
<dbReference type="Pfam" id="PF04979">
    <property type="entry name" value="IPP-2"/>
    <property type="match status" value="1"/>
</dbReference>
<dbReference type="GO" id="GO:0004864">
    <property type="term" value="F:protein phosphatase inhibitor activity"/>
    <property type="evidence" value="ECO:0007669"/>
    <property type="project" value="InterPro"/>
</dbReference>
<feature type="compositionally biased region" description="Polar residues" evidence="1">
    <location>
        <begin position="285"/>
        <end position="295"/>
    </location>
</feature>
<feature type="compositionally biased region" description="Basic and acidic residues" evidence="1">
    <location>
        <begin position="234"/>
        <end position="248"/>
    </location>
</feature>
<dbReference type="EMBL" id="WJXA01000001">
    <property type="protein sequence ID" value="KAF7153826.1"/>
    <property type="molecule type" value="Genomic_DNA"/>
</dbReference>
<keyword evidence="3" id="KW-1185">Reference proteome</keyword>
<dbReference type="InterPro" id="IPR007062">
    <property type="entry name" value="PPI-2"/>
</dbReference>
<name>A0A834HFV3_RHOSS</name>
<feature type="compositionally biased region" description="Basic and acidic residues" evidence="1">
    <location>
        <begin position="16"/>
        <end position="26"/>
    </location>
</feature>
<feature type="compositionally biased region" description="Low complexity" evidence="1">
    <location>
        <begin position="209"/>
        <end position="227"/>
    </location>
</feature>